<dbReference type="InterPro" id="IPR036390">
    <property type="entry name" value="WH_DNA-bd_sf"/>
</dbReference>
<sequence length="189" mass="20848">MSDVRTDDAATVSVAPAVLDAEGVRRLLDACWKAKRITELLPSLPHGMKPRHVHVIDAIWHINEPSGQHNAVARVGDVSAFLNVTTPSVTKLVNELVGLDLVRKHTTVDDRRAVTLTLTEQGLACRHTYVERYHAHLAHVLAQLTVDECDTTVRTLNAALRLMQNDIARRSESDKTDDESNGARKGPAR</sequence>
<evidence type="ECO:0000313" key="6">
    <source>
        <dbReference type="EMBL" id="KAA8830833.1"/>
    </source>
</evidence>
<evidence type="ECO:0000256" key="3">
    <source>
        <dbReference type="ARBA" id="ARBA00023163"/>
    </source>
</evidence>
<feature type="region of interest" description="Disordered" evidence="4">
    <location>
        <begin position="169"/>
        <end position="189"/>
    </location>
</feature>
<dbReference type="SMART" id="SM00347">
    <property type="entry name" value="HTH_MARR"/>
    <property type="match status" value="1"/>
</dbReference>
<evidence type="ECO:0000256" key="1">
    <source>
        <dbReference type="ARBA" id="ARBA00023015"/>
    </source>
</evidence>
<dbReference type="OrthoDB" id="3237136at2"/>
<comment type="caution">
    <text evidence="6">The sequence shown here is derived from an EMBL/GenBank/DDBJ whole genome shotgun (WGS) entry which is preliminary data.</text>
</comment>
<dbReference type="InterPro" id="IPR023187">
    <property type="entry name" value="Tscrpt_reg_MarR-type_CS"/>
</dbReference>
<dbReference type="GO" id="GO:0003700">
    <property type="term" value="F:DNA-binding transcription factor activity"/>
    <property type="evidence" value="ECO:0007669"/>
    <property type="project" value="InterPro"/>
</dbReference>
<dbReference type="InterPro" id="IPR039422">
    <property type="entry name" value="MarR/SlyA-like"/>
</dbReference>
<dbReference type="RefSeq" id="WP_150381172.1">
    <property type="nucleotide sequence ID" value="NZ_RZUI01000004.1"/>
</dbReference>
<dbReference type="SUPFAM" id="SSF46785">
    <property type="entry name" value="Winged helix' DNA-binding domain"/>
    <property type="match status" value="1"/>
</dbReference>
<feature type="domain" description="HTH marR-type" evidence="5">
    <location>
        <begin position="43"/>
        <end position="149"/>
    </location>
</feature>
<name>A0A5M9ZU59_9BIFI</name>
<evidence type="ECO:0000259" key="5">
    <source>
        <dbReference type="SMART" id="SM00347"/>
    </source>
</evidence>
<proteinExistence type="predicted"/>
<evidence type="ECO:0000256" key="2">
    <source>
        <dbReference type="ARBA" id="ARBA00023125"/>
    </source>
</evidence>
<accession>A0A5M9ZU59</accession>
<keyword evidence="2" id="KW-0238">DNA-binding</keyword>
<dbReference type="GO" id="GO:0003677">
    <property type="term" value="F:DNA binding"/>
    <property type="evidence" value="ECO:0007669"/>
    <property type="project" value="UniProtKB-KW"/>
</dbReference>
<keyword evidence="1" id="KW-0805">Transcription regulation</keyword>
<dbReference type="AlphaFoldDB" id="A0A5M9ZU59"/>
<organism evidence="6 7">
    <name type="scientific">Bifidobacterium tissieri</name>
    <dbReference type="NCBI Taxonomy" id="1630162"/>
    <lineage>
        <taxon>Bacteria</taxon>
        <taxon>Bacillati</taxon>
        <taxon>Actinomycetota</taxon>
        <taxon>Actinomycetes</taxon>
        <taxon>Bifidobacteriales</taxon>
        <taxon>Bifidobacteriaceae</taxon>
        <taxon>Bifidobacterium</taxon>
    </lineage>
</organism>
<dbReference type="Gene3D" id="1.10.10.10">
    <property type="entry name" value="Winged helix-like DNA-binding domain superfamily/Winged helix DNA-binding domain"/>
    <property type="match status" value="1"/>
</dbReference>
<evidence type="ECO:0000256" key="4">
    <source>
        <dbReference type="SAM" id="MobiDB-lite"/>
    </source>
</evidence>
<dbReference type="InterPro" id="IPR000835">
    <property type="entry name" value="HTH_MarR-typ"/>
</dbReference>
<dbReference type="InterPro" id="IPR036388">
    <property type="entry name" value="WH-like_DNA-bd_sf"/>
</dbReference>
<protein>
    <submittedName>
        <fullName evidence="6">MarR family transcriptional regulator</fullName>
    </submittedName>
</protein>
<dbReference type="GO" id="GO:0006950">
    <property type="term" value="P:response to stress"/>
    <property type="evidence" value="ECO:0007669"/>
    <property type="project" value="TreeGrafter"/>
</dbReference>
<keyword evidence="3" id="KW-0804">Transcription</keyword>
<dbReference type="PANTHER" id="PTHR33164:SF101">
    <property type="entry name" value="TRANSCRIPTIONAL REPRESSOR MPRA"/>
    <property type="match status" value="1"/>
</dbReference>
<dbReference type="PROSITE" id="PS01117">
    <property type="entry name" value="HTH_MARR_1"/>
    <property type="match status" value="1"/>
</dbReference>
<dbReference type="Pfam" id="PF12802">
    <property type="entry name" value="MarR_2"/>
    <property type="match status" value="1"/>
</dbReference>
<evidence type="ECO:0000313" key="7">
    <source>
        <dbReference type="Proteomes" id="UP000412028"/>
    </source>
</evidence>
<reference evidence="6 7" key="1">
    <citation type="journal article" date="2019" name="Syst. Appl. Microbiol.">
        <title>Characterization of Bifidobacterium species in feaces of the Egyptian fruit bat: Description of B. vespertilionis sp. nov. and B. rousetti sp. nov.</title>
        <authorList>
            <person name="Modesto M."/>
            <person name="Satti M."/>
            <person name="Watanabe K."/>
            <person name="Puglisi E."/>
            <person name="Morelli L."/>
            <person name="Huang C.-H."/>
            <person name="Liou J.-S."/>
            <person name="Miyashita M."/>
            <person name="Tamura T."/>
            <person name="Saito S."/>
            <person name="Mori K."/>
            <person name="Huang L."/>
            <person name="Sciavilla P."/>
            <person name="Sandri C."/>
            <person name="Spiezio C."/>
            <person name="Vitali F."/>
            <person name="Cavalieri D."/>
            <person name="Perpetuini G."/>
            <person name="Tofalo R."/>
            <person name="Bonetti A."/>
            <person name="Arita M."/>
            <person name="Mattarelli P."/>
        </authorList>
    </citation>
    <scope>NUCLEOTIDE SEQUENCE [LARGE SCALE GENOMIC DNA]</scope>
    <source>
        <strain evidence="6 7">RST7</strain>
    </source>
</reference>
<gene>
    <name evidence="6" type="ORF">EMO89_05150</name>
</gene>
<dbReference type="PANTHER" id="PTHR33164">
    <property type="entry name" value="TRANSCRIPTIONAL REGULATOR, MARR FAMILY"/>
    <property type="match status" value="1"/>
</dbReference>
<dbReference type="Proteomes" id="UP000412028">
    <property type="component" value="Unassembled WGS sequence"/>
</dbReference>
<dbReference type="EMBL" id="RZUI01000004">
    <property type="protein sequence ID" value="KAA8830833.1"/>
    <property type="molecule type" value="Genomic_DNA"/>
</dbReference>